<name>A0A916JCS2_9BACT</name>
<dbReference type="Proteomes" id="UP000680038">
    <property type="component" value="Unassembled WGS sequence"/>
</dbReference>
<dbReference type="Pfam" id="PF18962">
    <property type="entry name" value="Por_Secre_tail"/>
    <property type="match status" value="1"/>
</dbReference>
<dbReference type="EMBL" id="CAJRAF010000002">
    <property type="protein sequence ID" value="CAG4999576.1"/>
    <property type="molecule type" value="Genomic_DNA"/>
</dbReference>
<sequence>MKKNYLLFLFSLCTSFYAVFAKSKLVKPTGTTEFITTWDLTKTGSGTNDQITFGVALASSGGSVSYSWETVPAGSSGSGTITALSTTVTITGLPVNSTIRLSIDPQNFRAIKIDQGTDRLRLINISQWGTTNWNTMSSAFYGCSNLTITATDIPNLGNVNKSNNMFRGCTVLNGPSNIGQWNTGAITDMASMFRDAAAFNQNIGTWNTAAVTSMEFMFRGATVFNQDIGGWTVSAVTTMNDMLRDADAFSQDLGDWDLKTGVILTGMFNSSGMACPEYSATLIGWADNVNTPSSLTLGALDVQYGTNATDARNTLTTTKSWTITDGGSSGVTCSILPVTLVSFNARQSGKSAILKWQTTSEVGASHFEVERSENALSFEKIGRVDAVGNSTALNTYTLADELTGVRAPSVYYRLRSVDADGTFEVSRVIVLKRSETEWNLAVYPNPVGKGVYVTVEADASLGQVAVYDMLGRKMALSVTRKESGKAEINMAGTSSGMYLVSVTTERGTVKKMLVRD</sequence>
<evidence type="ECO:0000256" key="1">
    <source>
        <dbReference type="SAM" id="SignalP"/>
    </source>
</evidence>
<dbReference type="InterPro" id="IPR011889">
    <property type="entry name" value="Liste_lipo_26"/>
</dbReference>
<dbReference type="InterPro" id="IPR005046">
    <property type="entry name" value="DUF285"/>
</dbReference>
<evidence type="ECO:0000313" key="3">
    <source>
        <dbReference type="EMBL" id="CAG4999576.1"/>
    </source>
</evidence>
<dbReference type="Pfam" id="PF03382">
    <property type="entry name" value="DUF285"/>
    <property type="match status" value="1"/>
</dbReference>
<feature type="chain" id="PRO_5037387572" description="Secretion system C-terminal sorting domain-containing protein" evidence="1">
    <location>
        <begin position="22"/>
        <end position="516"/>
    </location>
</feature>
<dbReference type="AlphaFoldDB" id="A0A916JCS2"/>
<feature type="signal peptide" evidence="1">
    <location>
        <begin position="1"/>
        <end position="21"/>
    </location>
</feature>
<protein>
    <recommendedName>
        <fullName evidence="2">Secretion system C-terminal sorting domain-containing protein</fullName>
    </recommendedName>
</protein>
<keyword evidence="1" id="KW-0732">Signal</keyword>
<accession>A0A916JCS2</accession>
<dbReference type="Gene3D" id="2.60.40.10">
    <property type="entry name" value="Immunoglobulins"/>
    <property type="match status" value="1"/>
</dbReference>
<organism evidence="3 4">
    <name type="scientific">Dyadobacter helix</name>
    <dbReference type="NCBI Taxonomy" id="2822344"/>
    <lineage>
        <taxon>Bacteria</taxon>
        <taxon>Pseudomonadati</taxon>
        <taxon>Bacteroidota</taxon>
        <taxon>Cytophagia</taxon>
        <taxon>Cytophagales</taxon>
        <taxon>Spirosomataceae</taxon>
        <taxon>Dyadobacter</taxon>
    </lineage>
</organism>
<proteinExistence type="predicted"/>
<dbReference type="InterPro" id="IPR013783">
    <property type="entry name" value="Ig-like_fold"/>
</dbReference>
<dbReference type="RefSeq" id="WP_215238906.1">
    <property type="nucleotide sequence ID" value="NZ_CAJRAF010000002.1"/>
</dbReference>
<evidence type="ECO:0000313" key="4">
    <source>
        <dbReference type="Proteomes" id="UP000680038"/>
    </source>
</evidence>
<reference evidence="3" key="1">
    <citation type="submission" date="2021-04" db="EMBL/GenBank/DDBJ databases">
        <authorList>
            <person name="Rodrigo-Torres L."/>
            <person name="Arahal R. D."/>
            <person name="Lucena T."/>
        </authorList>
    </citation>
    <scope>NUCLEOTIDE SEQUENCE</scope>
    <source>
        <strain evidence="3">CECT 9275</strain>
    </source>
</reference>
<evidence type="ECO:0000259" key="2">
    <source>
        <dbReference type="Pfam" id="PF18962"/>
    </source>
</evidence>
<gene>
    <name evidence="3" type="ORF">DYBT9275_02256</name>
</gene>
<dbReference type="InterPro" id="IPR026444">
    <property type="entry name" value="Secre_tail"/>
</dbReference>
<comment type="caution">
    <text evidence="3">The sequence shown here is derived from an EMBL/GenBank/DDBJ whole genome shotgun (WGS) entry which is preliminary data.</text>
</comment>
<dbReference type="NCBIfam" id="TIGR02167">
    <property type="entry name" value="Liste_lipo_26"/>
    <property type="match status" value="1"/>
</dbReference>
<keyword evidence="4" id="KW-1185">Reference proteome</keyword>
<dbReference type="NCBIfam" id="TIGR04183">
    <property type="entry name" value="Por_Secre_tail"/>
    <property type="match status" value="1"/>
</dbReference>
<feature type="domain" description="Secretion system C-terminal sorting" evidence="2">
    <location>
        <begin position="442"/>
        <end position="514"/>
    </location>
</feature>